<dbReference type="KEGG" id="pic:PICST_59957"/>
<feature type="non-terminal residue" evidence="1">
    <location>
        <position position="1"/>
    </location>
</feature>
<dbReference type="InParanoid" id="A3LUY9"/>
<dbReference type="Proteomes" id="UP000002258">
    <property type="component" value="Chromosome 5"/>
</dbReference>
<dbReference type="OrthoDB" id="4079690at2759"/>
<name>A3LUY9_PICST</name>
<proteinExistence type="predicted"/>
<keyword evidence="2" id="KW-1185">Reference proteome</keyword>
<dbReference type="eggNOG" id="ENOG502SXTV">
    <property type="taxonomic scope" value="Eukaryota"/>
</dbReference>
<gene>
    <name evidence="1" type="ORF">PICST_59957</name>
</gene>
<organism evidence="1 2">
    <name type="scientific">Scheffersomyces stipitis (strain ATCC 58785 / CBS 6054 / NBRC 10063 / NRRL Y-11545)</name>
    <name type="common">Yeast</name>
    <name type="synonym">Pichia stipitis</name>
    <dbReference type="NCBI Taxonomy" id="322104"/>
    <lineage>
        <taxon>Eukaryota</taxon>
        <taxon>Fungi</taxon>
        <taxon>Dikarya</taxon>
        <taxon>Ascomycota</taxon>
        <taxon>Saccharomycotina</taxon>
        <taxon>Pichiomycetes</taxon>
        <taxon>Debaryomycetaceae</taxon>
        <taxon>Scheffersomyces</taxon>
    </lineage>
</organism>
<dbReference type="GeneID" id="4839673"/>
<reference evidence="1 2" key="1">
    <citation type="journal article" date="2007" name="Nat. Biotechnol.">
        <title>Genome sequence of the lignocellulose-bioconverting and xylose-fermenting yeast Pichia stipitis.</title>
        <authorList>
            <person name="Jeffries T.W."/>
            <person name="Grigoriev I.V."/>
            <person name="Grimwood J."/>
            <person name="Laplaza J.M."/>
            <person name="Aerts A."/>
            <person name="Salamov A."/>
            <person name="Schmutz J."/>
            <person name="Lindquist E."/>
            <person name="Dehal P."/>
            <person name="Shapiro H."/>
            <person name="Jin Y.S."/>
            <person name="Passoth V."/>
            <person name="Richardson P.M."/>
        </authorList>
    </citation>
    <scope>NUCLEOTIDE SEQUENCE [LARGE SCALE GENOMIC DNA]</scope>
    <source>
        <strain evidence="2">ATCC 58785 / CBS 6054 / NBRC 10063 / NRRL Y-11545</strain>
    </source>
</reference>
<dbReference type="RefSeq" id="XP_001384707.1">
    <property type="nucleotide sequence ID" value="XM_001384670.1"/>
</dbReference>
<dbReference type="AlphaFoldDB" id="A3LUY9"/>
<dbReference type="HOGENOM" id="CLU_111194_0_0_1"/>
<protein>
    <submittedName>
        <fullName evidence="1">Uncharacterized protein</fullName>
    </submittedName>
</protein>
<accession>A3LUY9</accession>
<sequence length="153" mass="17355">KSKKISSISIIKFKRGKYTYVIPIEFEAKGAKTLENIKRLLIEAIVASGGLTLIEEDPLPEDEEDLDEDNIPVPKSEYIQDEEDIDNPNIISELAPIDIRLAVPKDKTNPYGNEWIELDDNNLANIDFNDYDILAFAYGTEESFEVIEAAYEE</sequence>
<dbReference type="OMA" id="VPKSEYI"/>
<evidence type="ECO:0000313" key="1">
    <source>
        <dbReference type="EMBL" id="ABN66678.1"/>
    </source>
</evidence>
<evidence type="ECO:0000313" key="2">
    <source>
        <dbReference type="Proteomes" id="UP000002258"/>
    </source>
</evidence>
<dbReference type="EMBL" id="CP000499">
    <property type="protein sequence ID" value="ABN66678.1"/>
    <property type="molecule type" value="Genomic_DNA"/>
</dbReference>